<evidence type="ECO:0000256" key="3">
    <source>
        <dbReference type="ARBA" id="ARBA00012590"/>
    </source>
</evidence>
<dbReference type="SMR" id="A0A0S1S264"/>
<dbReference type="PANTHER" id="PTHR46828:SF2">
    <property type="entry name" value="ENDO-1,4-BETA-XYLANASE A-RELATED"/>
    <property type="match status" value="1"/>
</dbReference>
<sequence>MTVRPEYNLIKREECQMKQKRMKFLLAVLFSLALTLPAWSAQAATTITSNQTGTQDGYDYELWKDSGNTSMTLNSGGAFSAQWSNIGNALFRKGKKFDSTKTHSQLGNISINYNATFNPGGNSYLCVYGWTKDPLTEYYIVDNWGTYRPTGTPKGTFTVDGGTYDIYETTRINQPSIIGIATFKQYWSVRQTKRTSGTVSVSEHFKKWESLGMPMGKMYETALTVEGYQSNGSANVTANVLAISGKSF</sequence>
<dbReference type="EMBL" id="KR864835">
    <property type="protein sequence ID" value="ALM01938.1"/>
    <property type="molecule type" value="Genomic_DNA"/>
</dbReference>
<feature type="chain" id="PRO_5006589652" description="Endo-1,4-beta-xylanase" evidence="11">
    <location>
        <begin position="44"/>
        <end position="248"/>
    </location>
</feature>
<protein>
    <recommendedName>
        <fullName evidence="3 9">Endo-1,4-beta-xylanase</fullName>
        <ecNumber evidence="3 9">3.2.1.8</ecNumber>
    </recommendedName>
</protein>
<comment type="pathway">
    <text evidence="2 9 10">Glycan degradation; xylan degradation.</text>
</comment>
<evidence type="ECO:0000256" key="4">
    <source>
        <dbReference type="ARBA" id="ARBA00022651"/>
    </source>
</evidence>
<dbReference type="InterPro" id="IPR033123">
    <property type="entry name" value="GH11_dom"/>
</dbReference>
<gene>
    <name evidence="13" type="primary">xynA</name>
</gene>
<keyword evidence="11" id="KW-0732">Signal</keyword>
<dbReference type="InterPro" id="IPR033119">
    <property type="entry name" value="GH11_AS_2"/>
</dbReference>
<name>A0A0S1S264_BACAM</name>
<keyword evidence="8 9" id="KW-0624">Polysaccharide degradation</keyword>
<dbReference type="Gene3D" id="2.60.120.180">
    <property type="match status" value="1"/>
</dbReference>
<dbReference type="GO" id="GO:0031176">
    <property type="term" value="F:endo-1,4-beta-xylanase activity"/>
    <property type="evidence" value="ECO:0007669"/>
    <property type="project" value="UniProtKB-UniRule"/>
</dbReference>
<dbReference type="InterPro" id="IPR013319">
    <property type="entry name" value="GH11/12"/>
</dbReference>
<keyword evidence="4 9" id="KW-0858">Xylan degradation</keyword>
<dbReference type="Pfam" id="PF00457">
    <property type="entry name" value="Glyco_hydro_11"/>
    <property type="match status" value="1"/>
</dbReference>
<dbReference type="GO" id="GO:0045493">
    <property type="term" value="P:xylan catabolic process"/>
    <property type="evidence" value="ECO:0007669"/>
    <property type="project" value="UniProtKB-UniRule"/>
</dbReference>
<feature type="domain" description="GH11" evidence="12">
    <location>
        <begin position="46"/>
        <end position="239"/>
    </location>
</feature>
<evidence type="ECO:0000259" key="12">
    <source>
        <dbReference type="PROSITE" id="PS51761"/>
    </source>
</evidence>
<organism evidence="13">
    <name type="scientific">Bacillus amyloliquefaciens</name>
    <name type="common">Bacillus velezensis</name>
    <dbReference type="NCBI Taxonomy" id="1390"/>
    <lineage>
        <taxon>Bacteria</taxon>
        <taxon>Bacillati</taxon>
        <taxon>Bacillota</taxon>
        <taxon>Bacilli</taxon>
        <taxon>Bacillales</taxon>
        <taxon>Bacillaceae</taxon>
        <taxon>Bacillus</taxon>
        <taxon>Bacillus amyloliquefaciens group</taxon>
    </lineage>
</organism>
<dbReference type="AlphaFoldDB" id="A0A0S1S264"/>
<evidence type="ECO:0000256" key="6">
    <source>
        <dbReference type="ARBA" id="ARBA00023277"/>
    </source>
</evidence>
<evidence type="ECO:0000256" key="9">
    <source>
        <dbReference type="PROSITE-ProRule" id="PRU01097"/>
    </source>
</evidence>
<evidence type="ECO:0000256" key="10">
    <source>
        <dbReference type="RuleBase" id="RU362015"/>
    </source>
</evidence>
<reference evidence="13" key="1">
    <citation type="submission" date="2015-05" db="EMBL/GenBank/DDBJ databases">
        <authorList>
            <person name="Wang D.B."/>
            <person name="Wang M."/>
        </authorList>
    </citation>
    <scope>NUCLEOTIDE SEQUENCE</scope>
    <source>
        <strain evidence="13">MTCC 1270</strain>
    </source>
</reference>
<evidence type="ECO:0000256" key="7">
    <source>
        <dbReference type="ARBA" id="ARBA00023295"/>
    </source>
</evidence>
<feature type="active site" description="Nucleophile" evidence="9">
    <location>
        <position position="137"/>
    </location>
</feature>
<feature type="active site" description="Proton donor" evidence="9">
    <location>
        <position position="226"/>
    </location>
</feature>
<dbReference type="PRINTS" id="PR00911">
    <property type="entry name" value="GLHYDRLASE11"/>
</dbReference>
<dbReference type="PANTHER" id="PTHR46828">
    <property type="entry name" value="ENDO-1,4-BETA-XYLANASE A-RELATED"/>
    <property type="match status" value="1"/>
</dbReference>
<dbReference type="UniPathway" id="UPA00114"/>
<keyword evidence="5 9" id="KW-0378">Hydrolase</keyword>
<evidence type="ECO:0000256" key="11">
    <source>
        <dbReference type="SAM" id="SignalP"/>
    </source>
</evidence>
<keyword evidence="6 9" id="KW-0119">Carbohydrate metabolism</keyword>
<evidence type="ECO:0000256" key="8">
    <source>
        <dbReference type="ARBA" id="ARBA00023326"/>
    </source>
</evidence>
<accession>A0A0S1S264</accession>
<dbReference type="PROSITE" id="PS51761">
    <property type="entry name" value="GH11_3"/>
    <property type="match status" value="1"/>
</dbReference>
<feature type="signal peptide" evidence="11">
    <location>
        <begin position="1"/>
        <end position="43"/>
    </location>
</feature>
<dbReference type="SUPFAM" id="SSF49899">
    <property type="entry name" value="Concanavalin A-like lectins/glucanases"/>
    <property type="match status" value="1"/>
</dbReference>
<dbReference type="EC" id="3.2.1.8" evidence="3 9"/>
<keyword evidence="7 9" id="KW-0326">Glycosidase</keyword>
<dbReference type="InterPro" id="IPR013320">
    <property type="entry name" value="ConA-like_dom_sf"/>
</dbReference>
<dbReference type="InterPro" id="IPR018208">
    <property type="entry name" value="GH11_AS_1"/>
</dbReference>
<evidence type="ECO:0000256" key="1">
    <source>
        <dbReference type="ARBA" id="ARBA00000681"/>
    </source>
</evidence>
<evidence type="ECO:0000256" key="5">
    <source>
        <dbReference type="ARBA" id="ARBA00022801"/>
    </source>
</evidence>
<evidence type="ECO:0000313" key="13">
    <source>
        <dbReference type="EMBL" id="ALM01938.1"/>
    </source>
</evidence>
<dbReference type="PROSITE" id="PS00776">
    <property type="entry name" value="GH11_1"/>
    <property type="match status" value="1"/>
</dbReference>
<comment type="catalytic activity">
    <reaction evidence="1 9 10">
        <text>Endohydrolysis of (1-&gt;4)-beta-D-xylosidic linkages in xylans.</text>
        <dbReference type="EC" id="3.2.1.8"/>
    </reaction>
</comment>
<comment type="similarity">
    <text evidence="9 10">Belongs to the glycosyl hydrolase 11 (cellulase G) family.</text>
</comment>
<dbReference type="InterPro" id="IPR001137">
    <property type="entry name" value="Glyco_hydro_11"/>
</dbReference>
<proteinExistence type="inferred from homology"/>
<evidence type="ECO:0000256" key="2">
    <source>
        <dbReference type="ARBA" id="ARBA00004851"/>
    </source>
</evidence>
<dbReference type="PROSITE" id="PS00777">
    <property type="entry name" value="GH11_2"/>
    <property type="match status" value="1"/>
</dbReference>